<accession>A0A2M7G3A5</accession>
<dbReference type="Proteomes" id="UP000231019">
    <property type="component" value="Unassembled WGS sequence"/>
</dbReference>
<evidence type="ECO:0000256" key="1">
    <source>
        <dbReference type="ARBA" id="ARBA00023002"/>
    </source>
</evidence>
<dbReference type="EMBL" id="PFFQ01000038">
    <property type="protein sequence ID" value="PIW16326.1"/>
    <property type="molecule type" value="Genomic_DNA"/>
</dbReference>
<dbReference type="GO" id="GO:0016491">
    <property type="term" value="F:oxidoreductase activity"/>
    <property type="evidence" value="ECO:0007669"/>
    <property type="project" value="UniProtKB-KW"/>
</dbReference>
<name>A0A2M7G3A5_9BACT</name>
<dbReference type="PANTHER" id="PTHR43088:SF1">
    <property type="entry name" value="SUBUNIT OF PYRUVATE:FLAVODOXIN OXIDOREDUCTASE"/>
    <property type="match status" value="1"/>
</dbReference>
<dbReference type="Pfam" id="PF01855">
    <property type="entry name" value="POR_N"/>
    <property type="match status" value="1"/>
</dbReference>
<comment type="caution">
    <text evidence="3">The sequence shown here is derived from an EMBL/GenBank/DDBJ whole genome shotgun (WGS) entry which is preliminary data.</text>
</comment>
<evidence type="ECO:0000313" key="3">
    <source>
        <dbReference type="EMBL" id="PIW16326.1"/>
    </source>
</evidence>
<protein>
    <recommendedName>
        <fullName evidence="2">Pyruvate flavodoxin/ferredoxin oxidoreductase pyrimidine binding domain-containing protein</fullName>
    </recommendedName>
</protein>
<dbReference type="SUPFAM" id="SSF52518">
    <property type="entry name" value="Thiamin diphosphate-binding fold (THDP-binding)"/>
    <property type="match status" value="1"/>
</dbReference>
<dbReference type="InterPro" id="IPR002880">
    <property type="entry name" value="Pyrv_Fd/Flavodoxin_OxRdtase_N"/>
</dbReference>
<feature type="domain" description="Pyruvate flavodoxin/ferredoxin oxidoreductase pyrimidine binding" evidence="2">
    <location>
        <begin position="54"/>
        <end position="222"/>
    </location>
</feature>
<dbReference type="AlphaFoldDB" id="A0A2M7G3A5"/>
<proteinExistence type="predicted"/>
<dbReference type="PANTHER" id="PTHR43088">
    <property type="entry name" value="SUBUNIT OF PYRUVATE:FLAVODOXIN OXIDOREDUCTASE-RELATED"/>
    <property type="match status" value="1"/>
</dbReference>
<sequence>MASIPLATQGKIQNMIVKNHLRPMAGYQVVIEAALKAGARSYFASPSPYHALLLNEGAHRFQENHGSFIQAESPAAALSMAYGAASVGALPLVTCNEQDFLSMQEVLSYACLNQKAMVIVVLANGAPGQQSNQLSFQSLRYFFSPMMGTGQPLLTLLPSSHQELWNLTGRAFSRSLERSQPVLLLMDPLLLQAVSEVRMTSHTSTFRQHKLNTLENNERLALDLEQELWDQDSNHLLSDLPESPKILWLAAGLLGHWIQNLKEPDWGTLIPQSLSPFPSKELRRQLREYPEAEVFLVEYKDTAWYRQVQSFFTDLKFRQLSLPSPPESVGLKTQLKKALEQTN</sequence>
<gene>
    <name evidence="3" type="ORF">COW36_13415</name>
</gene>
<dbReference type="InterPro" id="IPR052368">
    <property type="entry name" value="2-oxoacid_oxidoreductase"/>
</dbReference>
<evidence type="ECO:0000259" key="2">
    <source>
        <dbReference type="Pfam" id="PF01855"/>
    </source>
</evidence>
<evidence type="ECO:0000313" key="4">
    <source>
        <dbReference type="Proteomes" id="UP000231019"/>
    </source>
</evidence>
<keyword evidence="1" id="KW-0560">Oxidoreductase</keyword>
<dbReference type="Gene3D" id="3.40.50.970">
    <property type="match status" value="1"/>
</dbReference>
<organism evidence="3 4">
    <name type="scientific">bacterium (Candidatus Blackallbacteria) CG17_big_fil_post_rev_8_21_14_2_50_48_46</name>
    <dbReference type="NCBI Taxonomy" id="2014261"/>
    <lineage>
        <taxon>Bacteria</taxon>
        <taxon>Candidatus Blackallbacteria</taxon>
    </lineage>
</organism>
<reference evidence="3 4" key="1">
    <citation type="submission" date="2017-09" db="EMBL/GenBank/DDBJ databases">
        <title>Depth-based differentiation of microbial function through sediment-hosted aquifers and enrichment of novel symbionts in the deep terrestrial subsurface.</title>
        <authorList>
            <person name="Probst A.J."/>
            <person name="Ladd B."/>
            <person name="Jarett J.K."/>
            <person name="Geller-Mcgrath D.E."/>
            <person name="Sieber C.M."/>
            <person name="Emerson J.B."/>
            <person name="Anantharaman K."/>
            <person name="Thomas B.C."/>
            <person name="Malmstrom R."/>
            <person name="Stieglmeier M."/>
            <person name="Klingl A."/>
            <person name="Woyke T."/>
            <person name="Ryan C.M."/>
            <person name="Banfield J.F."/>
        </authorList>
    </citation>
    <scope>NUCLEOTIDE SEQUENCE [LARGE SCALE GENOMIC DNA]</scope>
    <source>
        <strain evidence="3">CG17_big_fil_post_rev_8_21_14_2_50_48_46</strain>
    </source>
</reference>
<dbReference type="InterPro" id="IPR029061">
    <property type="entry name" value="THDP-binding"/>
</dbReference>